<dbReference type="PANTHER" id="PTHR43685:SF11">
    <property type="entry name" value="GLYCOSYLTRANSFERASE TAGX-RELATED"/>
    <property type="match status" value="1"/>
</dbReference>
<evidence type="ECO:0000313" key="2">
    <source>
        <dbReference type="EMBL" id="CZQ25259.1"/>
    </source>
</evidence>
<protein>
    <submittedName>
        <fullName evidence="2">WcaA</fullName>
    </submittedName>
</protein>
<dbReference type="AlphaFoldDB" id="A0A193SHK6"/>
<reference evidence="2" key="1">
    <citation type="submission" date="2016-02" db="EMBL/GenBank/DDBJ databases">
        <authorList>
            <person name="Wen L."/>
            <person name="He K."/>
            <person name="Yang H."/>
        </authorList>
    </citation>
    <scope>NUCLEOTIDE SEQUENCE</scope>
    <source>
        <strain evidence="2">K261An</strain>
    </source>
</reference>
<dbReference type="EMBL" id="LT174597">
    <property type="protein sequence ID" value="CZQ25259.1"/>
    <property type="molecule type" value="Genomic_DNA"/>
</dbReference>
<dbReference type="InterPro" id="IPR029044">
    <property type="entry name" value="Nucleotide-diphossugar_trans"/>
</dbReference>
<gene>
    <name evidence="2" type="primary">wbbL</name>
</gene>
<evidence type="ECO:0000259" key="1">
    <source>
        <dbReference type="Pfam" id="PF00535"/>
    </source>
</evidence>
<feature type="domain" description="Glycosyltransferase 2-like" evidence="1">
    <location>
        <begin position="8"/>
        <end position="114"/>
    </location>
</feature>
<dbReference type="InterPro" id="IPR050834">
    <property type="entry name" value="Glycosyltransf_2"/>
</dbReference>
<reference evidence="2" key="2">
    <citation type="submission" date="2016-06" db="EMBL/GenBank/DDBJ databases">
        <title>Towards a vaccine: An investigation of Klebsiella pneumoniae surface antigens.</title>
        <authorList>
            <person name="Follador R."/>
            <person name="Heinz E."/>
            <person name="Wyres K.L."/>
            <person name="Ellington M.J."/>
            <person name="Kowarik M."/>
            <person name="Holt K.E."/>
            <person name="Thomson N.R."/>
        </authorList>
    </citation>
    <scope>NUCLEOTIDE SEQUENCE</scope>
    <source>
        <strain evidence="2">K261An</strain>
    </source>
</reference>
<dbReference type="PANTHER" id="PTHR43685">
    <property type="entry name" value="GLYCOSYLTRANSFERASE"/>
    <property type="match status" value="1"/>
</dbReference>
<proteinExistence type="predicted"/>
<accession>A0A193SHK6</accession>
<sequence length="313" mass="35460">MKNNGVISILMATYNGGKYIRQQLDSIFSQTYENWVLYISDDGSTDDTIAIIHEYMNKVSEGKIVLLNGPRIGFAGNFFSLLHNAKITSAYYAFCDQDDIWVDTKLEDAVRAVNVASSSANSEYILYGSRTYLIDSRGNKCGASPCFQRPFGLRNALVQSYSGGNTMLFSHGLKKVIETFPADETIVSHDWFLYLVCSALGGEIIYDENPNVLYRQHDDNLVGSNLGINSKLTRLRKIYGGDFKHWNAVNEKNLSFLKDKIAMEKRKIIASYYHANSFSAISRIRSFIHAGVYRQSVFETMFFMIMSFMGKLR</sequence>
<name>A0A193SHK6_KLEPN</name>
<dbReference type="CDD" id="cd04196">
    <property type="entry name" value="GT_2_like_d"/>
    <property type="match status" value="1"/>
</dbReference>
<organism evidence="2">
    <name type="scientific">Klebsiella pneumoniae</name>
    <dbReference type="NCBI Taxonomy" id="573"/>
    <lineage>
        <taxon>Bacteria</taxon>
        <taxon>Pseudomonadati</taxon>
        <taxon>Pseudomonadota</taxon>
        <taxon>Gammaproteobacteria</taxon>
        <taxon>Enterobacterales</taxon>
        <taxon>Enterobacteriaceae</taxon>
        <taxon>Klebsiella/Raoultella group</taxon>
        <taxon>Klebsiella</taxon>
        <taxon>Klebsiella pneumoniae complex</taxon>
    </lineage>
</organism>
<dbReference type="SUPFAM" id="SSF53448">
    <property type="entry name" value="Nucleotide-diphospho-sugar transferases"/>
    <property type="match status" value="1"/>
</dbReference>
<dbReference type="InterPro" id="IPR001173">
    <property type="entry name" value="Glyco_trans_2-like"/>
</dbReference>
<dbReference type="Pfam" id="PF00535">
    <property type="entry name" value="Glycos_transf_2"/>
    <property type="match status" value="1"/>
</dbReference>
<dbReference type="Gene3D" id="3.90.550.10">
    <property type="entry name" value="Spore Coat Polysaccharide Biosynthesis Protein SpsA, Chain A"/>
    <property type="match status" value="1"/>
</dbReference>